<dbReference type="Proteomes" id="UP000789570">
    <property type="component" value="Unassembled WGS sequence"/>
</dbReference>
<comment type="caution">
    <text evidence="1">The sequence shown here is derived from an EMBL/GenBank/DDBJ whole genome shotgun (WGS) entry which is preliminary data.</text>
</comment>
<reference evidence="1" key="1">
    <citation type="submission" date="2021-06" db="EMBL/GenBank/DDBJ databases">
        <authorList>
            <person name="Kallberg Y."/>
            <person name="Tangrot J."/>
            <person name="Rosling A."/>
        </authorList>
    </citation>
    <scope>NUCLEOTIDE SEQUENCE</scope>
    <source>
        <strain evidence="1">UK204</strain>
    </source>
</reference>
<accession>A0A9N9CC75</accession>
<sequence>MRGYYRIDLSSRLNSQVFQQSREGVCEIFPKVPMYMASYPREIERETHQFFSITGSVDFQRGNILSDRNSVIPDEL</sequence>
<evidence type="ECO:0000313" key="2">
    <source>
        <dbReference type="Proteomes" id="UP000789570"/>
    </source>
</evidence>
<gene>
    <name evidence="1" type="ORF">FCALED_LOCUS8456</name>
</gene>
<keyword evidence="2" id="KW-1185">Reference proteome</keyword>
<proteinExistence type="predicted"/>
<evidence type="ECO:0000313" key="1">
    <source>
        <dbReference type="EMBL" id="CAG8598260.1"/>
    </source>
</evidence>
<organism evidence="1 2">
    <name type="scientific">Funneliformis caledonium</name>
    <dbReference type="NCBI Taxonomy" id="1117310"/>
    <lineage>
        <taxon>Eukaryota</taxon>
        <taxon>Fungi</taxon>
        <taxon>Fungi incertae sedis</taxon>
        <taxon>Mucoromycota</taxon>
        <taxon>Glomeromycotina</taxon>
        <taxon>Glomeromycetes</taxon>
        <taxon>Glomerales</taxon>
        <taxon>Glomeraceae</taxon>
        <taxon>Funneliformis</taxon>
    </lineage>
</organism>
<dbReference type="AlphaFoldDB" id="A0A9N9CC75"/>
<dbReference type="EMBL" id="CAJVPQ010002467">
    <property type="protein sequence ID" value="CAG8598260.1"/>
    <property type="molecule type" value="Genomic_DNA"/>
</dbReference>
<protein>
    <submittedName>
        <fullName evidence="1">5919_t:CDS:1</fullName>
    </submittedName>
</protein>
<name>A0A9N9CC75_9GLOM</name>